<dbReference type="Pfam" id="PF00685">
    <property type="entry name" value="Sulfotransfer_1"/>
    <property type="match status" value="1"/>
</dbReference>
<keyword evidence="2" id="KW-0812">Transmembrane</keyword>
<dbReference type="InterPro" id="IPR000863">
    <property type="entry name" value="Sulfotransferase_dom"/>
</dbReference>
<dbReference type="PANTHER" id="PTHR32175">
    <property type="entry name" value="PROTEIN, PUTATIVE, EXPRESSED-RELATED"/>
    <property type="match status" value="1"/>
</dbReference>
<organism evidence="4 5">
    <name type="scientific">Panicum miliaceum</name>
    <name type="common">Proso millet</name>
    <name type="synonym">Broomcorn millet</name>
    <dbReference type="NCBI Taxonomy" id="4540"/>
    <lineage>
        <taxon>Eukaryota</taxon>
        <taxon>Viridiplantae</taxon>
        <taxon>Streptophyta</taxon>
        <taxon>Embryophyta</taxon>
        <taxon>Tracheophyta</taxon>
        <taxon>Spermatophyta</taxon>
        <taxon>Magnoliopsida</taxon>
        <taxon>Liliopsida</taxon>
        <taxon>Poales</taxon>
        <taxon>Poaceae</taxon>
        <taxon>PACMAD clade</taxon>
        <taxon>Panicoideae</taxon>
        <taxon>Panicodae</taxon>
        <taxon>Paniceae</taxon>
        <taxon>Panicinae</taxon>
        <taxon>Panicum</taxon>
        <taxon>Panicum sect. Panicum</taxon>
    </lineage>
</organism>
<keyword evidence="2" id="KW-1133">Transmembrane helix</keyword>
<reference evidence="5" key="1">
    <citation type="journal article" date="2019" name="Nat. Commun.">
        <title>The genome of broomcorn millet.</title>
        <authorList>
            <person name="Zou C."/>
            <person name="Miki D."/>
            <person name="Li D."/>
            <person name="Tang Q."/>
            <person name="Xiao L."/>
            <person name="Rajput S."/>
            <person name="Deng P."/>
            <person name="Jia W."/>
            <person name="Huang R."/>
            <person name="Zhang M."/>
            <person name="Sun Y."/>
            <person name="Hu J."/>
            <person name="Fu X."/>
            <person name="Schnable P.S."/>
            <person name="Li F."/>
            <person name="Zhang H."/>
            <person name="Feng B."/>
            <person name="Zhu X."/>
            <person name="Liu R."/>
            <person name="Schnable J.C."/>
            <person name="Zhu J.-K."/>
            <person name="Zhang H."/>
        </authorList>
    </citation>
    <scope>NUCLEOTIDE SEQUENCE [LARGE SCALE GENOMIC DNA]</scope>
</reference>
<dbReference type="Proteomes" id="UP000275267">
    <property type="component" value="Unassembled WGS sequence"/>
</dbReference>
<sequence length="426" mass="48429">MEEQAAPATSRSFSSPFGFQTCKAFLAAPAGGGRVCFIDAASWISCCAPEFVVSCPVYFSSTTPDQLLSNGNSSDYAFTKGILSDPAAMKSVYSLKSSKGPVFPLRSVLVFFIALFGFFVCYFSFNQLNLENEEKMTSEEEQTKNICRKPAVPHEQRRYLHFPKPTTYDRGECACTPVRFFVIVSMQRSGSGWFETLLNSHPNVSSNGEIFSVRDRRENISTILGALDKLYSMDWLTSAAKNECTAAFGLKWMLNQGLMEHHQDIVDYLNRKGAMVILLFRRNTLRRLISVLANNYDRRTKQLNGIHKSHVHSKEEAEILARFKPKMDVSTLIPSIRNAEHSMRTCLGRFRKTRHMILYYEDVIRDKNALSRVQEFLGVPVTKLSSQHVKIHNRPLPDLVDNWEDVSEMLNGTKYARFLDDADYVK</sequence>
<evidence type="ECO:0000313" key="5">
    <source>
        <dbReference type="Proteomes" id="UP000275267"/>
    </source>
</evidence>
<dbReference type="InterPro" id="IPR052796">
    <property type="entry name" value="Nod_factor_sulfotransferase"/>
</dbReference>
<evidence type="ECO:0000256" key="1">
    <source>
        <dbReference type="RuleBase" id="RU361155"/>
    </source>
</evidence>
<proteinExistence type="inferred from homology"/>
<comment type="caution">
    <text evidence="4">The sequence shown here is derived from an EMBL/GenBank/DDBJ whole genome shotgun (WGS) entry which is preliminary data.</text>
</comment>
<dbReference type="SUPFAM" id="SSF52540">
    <property type="entry name" value="P-loop containing nucleoside triphosphate hydrolases"/>
    <property type="match status" value="1"/>
</dbReference>
<dbReference type="PANTHER" id="PTHR32175:SF4">
    <property type="entry name" value="SULFOTRANSFERASE"/>
    <property type="match status" value="1"/>
</dbReference>
<dbReference type="GO" id="GO:0008146">
    <property type="term" value="F:sulfotransferase activity"/>
    <property type="evidence" value="ECO:0007669"/>
    <property type="project" value="InterPro"/>
</dbReference>
<keyword evidence="1" id="KW-0808">Transferase</keyword>
<evidence type="ECO:0000259" key="3">
    <source>
        <dbReference type="Pfam" id="PF00685"/>
    </source>
</evidence>
<dbReference type="OrthoDB" id="2015035at2759"/>
<evidence type="ECO:0000256" key="2">
    <source>
        <dbReference type="SAM" id="Phobius"/>
    </source>
</evidence>
<keyword evidence="5" id="KW-1185">Reference proteome</keyword>
<feature type="transmembrane region" description="Helical" evidence="2">
    <location>
        <begin position="103"/>
        <end position="125"/>
    </location>
</feature>
<feature type="domain" description="Sulfotransferase" evidence="3">
    <location>
        <begin position="181"/>
        <end position="383"/>
    </location>
</feature>
<dbReference type="EMBL" id="PQIB02000001">
    <property type="protein sequence ID" value="RLN43033.1"/>
    <property type="molecule type" value="Genomic_DNA"/>
</dbReference>
<dbReference type="AlphaFoldDB" id="A0A3L6TRS9"/>
<name>A0A3L6TRS9_PANMI</name>
<dbReference type="EC" id="2.8.2.-" evidence="1"/>
<dbReference type="InterPro" id="IPR027417">
    <property type="entry name" value="P-loop_NTPase"/>
</dbReference>
<accession>A0A3L6TRS9</accession>
<gene>
    <name evidence="4" type="ORF">C2845_PM01G15940</name>
</gene>
<protein>
    <recommendedName>
        <fullName evidence="1">Sulfotransferase</fullName>
        <ecNumber evidence="1">2.8.2.-</ecNumber>
    </recommendedName>
</protein>
<comment type="similarity">
    <text evidence="1">Belongs to the sulfotransferase 1 family.</text>
</comment>
<dbReference type="STRING" id="4540.A0A3L6TRS9"/>
<dbReference type="Gene3D" id="3.40.50.300">
    <property type="entry name" value="P-loop containing nucleotide triphosphate hydrolases"/>
    <property type="match status" value="1"/>
</dbReference>
<evidence type="ECO:0000313" key="4">
    <source>
        <dbReference type="EMBL" id="RLN43033.1"/>
    </source>
</evidence>
<keyword evidence="2" id="KW-0472">Membrane</keyword>